<dbReference type="Pfam" id="PF14226">
    <property type="entry name" value="DIOX_N"/>
    <property type="match status" value="1"/>
</dbReference>
<keyword evidence="4 5" id="KW-0408">Iron</keyword>
<comment type="similarity">
    <text evidence="1 5">Belongs to the iron/ascorbate-dependent oxidoreductase family.</text>
</comment>
<accession>A0ABQ7LIW5</accession>
<sequence length="395" mass="44603">MATITTDRSIQLNAFEETKTGVKGLVDSGITEVPAIFRAPTVVLDNLKPPPASQLTIPTVDLKGGRVFLKKQEGSVTRRGVVVKIGDAAEKWGFFQVVNHGIPLDKMEKMREGIRGFHEQDTESKKRFYLAITPENGFTTATSISTPLGLRAGEIPSVATWPPILQHWTTCLRFVGKVLFRGVQSGYRFGFGSVIFGFRSVRFIYRRFSVYSLVRQPGRDHLPYLTEYPHGHGQTWFNRSGNGISAWINRMMYSALDRGHPTFTHFPIEKQHLWFRQFAGNIGRLQVLHDHYWVDVPPVPGAFVVNIGDLLQLISNDKFISVEHRVVANGAAEPRISVPCFFSSIMKANPREYGPIKELLSEQNPPNYRELTISEFSNMYGTKELNTSALHHFKI</sequence>
<dbReference type="InterPro" id="IPR027443">
    <property type="entry name" value="IPNS-like_sf"/>
</dbReference>
<evidence type="ECO:0000259" key="6">
    <source>
        <dbReference type="PROSITE" id="PS51471"/>
    </source>
</evidence>
<feature type="domain" description="Fe2OG dioxygenase" evidence="6">
    <location>
        <begin position="207"/>
        <end position="344"/>
    </location>
</feature>
<evidence type="ECO:0000256" key="1">
    <source>
        <dbReference type="ARBA" id="ARBA00008056"/>
    </source>
</evidence>
<comment type="caution">
    <text evidence="7">The sequence shown here is derived from an EMBL/GenBank/DDBJ whole genome shotgun (WGS) entry which is preliminary data.</text>
</comment>
<protein>
    <recommendedName>
        <fullName evidence="6">Fe2OG dioxygenase domain-containing protein</fullName>
    </recommendedName>
</protein>
<name>A0ABQ7LIW5_BRACM</name>
<evidence type="ECO:0000313" key="7">
    <source>
        <dbReference type="EMBL" id="KAG5386505.1"/>
    </source>
</evidence>
<dbReference type="InterPro" id="IPR005123">
    <property type="entry name" value="Oxoglu/Fe-dep_dioxygenase_dom"/>
</dbReference>
<dbReference type="SUPFAM" id="SSF51197">
    <property type="entry name" value="Clavaminate synthase-like"/>
    <property type="match status" value="1"/>
</dbReference>
<organism evidence="7 8">
    <name type="scientific">Brassica rapa subsp. trilocularis</name>
    <dbReference type="NCBI Taxonomy" id="1813537"/>
    <lineage>
        <taxon>Eukaryota</taxon>
        <taxon>Viridiplantae</taxon>
        <taxon>Streptophyta</taxon>
        <taxon>Embryophyta</taxon>
        <taxon>Tracheophyta</taxon>
        <taxon>Spermatophyta</taxon>
        <taxon>Magnoliopsida</taxon>
        <taxon>eudicotyledons</taxon>
        <taxon>Gunneridae</taxon>
        <taxon>Pentapetalae</taxon>
        <taxon>rosids</taxon>
        <taxon>malvids</taxon>
        <taxon>Brassicales</taxon>
        <taxon>Brassicaceae</taxon>
        <taxon>Brassiceae</taxon>
        <taxon>Brassica</taxon>
    </lineage>
</organism>
<dbReference type="Pfam" id="PF03171">
    <property type="entry name" value="2OG-FeII_Oxy"/>
    <property type="match status" value="1"/>
</dbReference>
<dbReference type="Proteomes" id="UP000823674">
    <property type="component" value="Chromosome A09"/>
</dbReference>
<proteinExistence type="inferred from homology"/>
<keyword evidence="2 5" id="KW-0479">Metal-binding</keyword>
<dbReference type="InterPro" id="IPR044861">
    <property type="entry name" value="IPNS-like_FE2OG_OXY"/>
</dbReference>
<evidence type="ECO:0000256" key="3">
    <source>
        <dbReference type="ARBA" id="ARBA00023002"/>
    </source>
</evidence>
<dbReference type="InterPro" id="IPR026992">
    <property type="entry name" value="DIOX_N"/>
</dbReference>
<keyword evidence="3 5" id="KW-0560">Oxidoreductase</keyword>
<evidence type="ECO:0000256" key="4">
    <source>
        <dbReference type="ARBA" id="ARBA00023004"/>
    </source>
</evidence>
<dbReference type="PANTHER" id="PTHR10209:SF705">
    <property type="entry name" value="1-AMINOCYCLOPROPANE-1-CARBOXYLATE OXIDASE HOMOLOG 8"/>
    <property type="match status" value="1"/>
</dbReference>
<dbReference type="PANTHER" id="PTHR10209">
    <property type="entry name" value="OXIDOREDUCTASE, 2OG-FE II OXYGENASE FAMILY PROTEIN"/>
    <property type="match status" value="1"/>
</dbReference>
<dbReference type="EMBL" id="JADBGQ010000008">
    <property type="protein sequence ID" value="KAG5386505.1"/>
    <property type="molecule type" value="Genomic_DNA"/>
</dbReference>
<gene>
    <name evidence="7" type="primary">A09p066860.1_BraROA</name>
    <name evidence="7" type="ORF">IGI04_037975</name>
</gene>
<evidence type="ECO:0000256" key="5">
    <source>
        <dbReference type="RuleBase" id="RU003682"/>
    </source>
</evidence>
<keyword evidence="8" id="KW-1185">Reference proteome</keyword>
<evidence type="ECO:0000256" key="2">
    <source>
        <dbReference type="ARBA" id="ARBA00022723"/>
    </source>
</evidence>
<reference evidence="7 8" key="1">
    <citation type="submission" date="2021-03" db="EMBL/GenBank/DDBJ databases">
        <authorList>
            <person name="King G.J."/>
            <person name="Bancroft I."/>
            <person name="Baten A."/>
            <person name="Bloomfield J."/>
            <person name="Borpatragohain P."/>
            <person name="He Z."/>
            <person name="Irish N."/>
            <person name="Irwin J."/>
            <person name="Liu K."/>
            <person name="Mauleon R.P."/>
            <person name="Moore J."/>
            <person name="Morris R."/>
            <person name="Ostergaard L."/>
            <person name="Wang B."/>
            <person name="Wells R."/>
        </authorList>
    </citation>
    <scope>NUCLEOTIDE SEQUENCE [LARGE SCALE GENOMIC DNA]</scope>
    <source>
        <strain evidence="7">R-o-18</strain>
        <tissue evidence="7">Leaf</tissue>
    </source>
</reference>
<evidence type="ECO:0000313" key="8">
    <source>
        <dbReference type="Proteomes" id="UP000823674"/>
    </source>
</evidence>
<dbReference type="Gene3D" id="2.60.120.330">
    <property type="entry name" value="B-lactam Antibiotic, Isopenicillin N Synthase, Chain"/>
    <property type="match status" value="2"/>
</dbReference>
<dbReference type="PROSITE" id="PS51471">
    <property type="entry name" value="FE2OG_OXY"/>
    <property type="match status" value="1"/>
</dbReference>